<dbReference type="Proteomes" id="UP000324222">
    <property type="component" value="Unassembled WGS sequence"/>
</dbReference>
<protein>
    <submittedName>
        <fullName evidence="2">Uncharacterized protein</fullName>
    </submittedName>
</protein>
<organism evidence="2 3">
    <name type="scientific">Portunus trituberculatus</name>
    <name type="common">Swimming crab</name>
    <name type="synonym">Neptunus trituberculatus</name>
    <dbReference type="NCBI Taxonomy" id="210409"/>
    <lineage>
        <taxon>Eukaryota</taxon>
        <taxon>Metazoa</taxon>
        <taxon>Ecdysozoa</taxon>
        <taxon>Arthropoda</taxon>
        <taxon>Crustacea</taxon>
        <taxon>Multicrustacea</taxon>
        <taxon>Malacostraca</taxon>
        <taxon>Eumalacostraca</taxon>
        <taxon>Eucarida</taxon>
        <taxon>Decapoda</taxon>
        <taxon>Pleocyemata</taxon>
        <taxon>Brachyura</taxon>
        <taxon>Eubrachyura</taxon>
        <taxon>Portunoidea</taxon>
        <taxon>Portunidae</taxon>
        <taxon>Portuninae</taxon>
        <taxon>Portunus</taxon>
    </lineage>
</organism>
<evidence type="ECO:0000256" key="1">
    <source>
        <dbReference type="SAM" id="MobiDB-lite"/>
    </source>
</evidence>
<feature type="region of interest" description="Disordered" evidence="1">
    <location>
        <begin position="1"/>
        <end position="50"/>
    </location>
</feature>
<sequence>MRTPHHNAEAVSPDPHLCERLPFPEELSPGHQEHGRGGEGAALSEGHLAERSNREKMRGWCALMGLSDGIVCGFRVWCRCQRKEYGLSCDP</sequence>
<evidence type="ECO:0000313" key="3">
    <source>
        <dbReference type="Proteomes" id="UP000324222"/>
    </source>
</evidence>
<proteinExistence type="predicted"/>
<dbReference type="AlphaFoldDB" id="A0A5B7GJ42"/>
<dbReference type="EMBL" id="VSRR010014915">
    <property type="protein sequence ID" value="MPC57596.1"/>
    <property type="molecule type" value="Genomic_DNA"/>
</dbReference>
<keyword evidence="3" id="KW-1185">Reference proteome</keyword>
<accession>A0A5B7GJ42</accession>
<reference evidence="2 3" key="1">
    <citation type="submission" date="2019-05" db="EMBL/GenBank/DDBJ databases">
        <title>Another draft genome of Portunus trituberculatus and its Hox gene families provides insights of decapod evolution.</title>
        <authorList>
            <person name="Jeong J.-H."/>
            <person name="Song I."/>
            <person name="Kim S."/>
            <person name="Choi T."/>
            <person name="Kim D."/>
            <person name="Ryu S."/>
            <person name="Kim W."/>
        </authorList>
    </citation>
    <scope>NUCLEOTIDE SEQUENCE [LARGE SCALE GENOMIC DNA]</scope>
    <source>
        <tissue evidence="2">Muscle</tissue>
    </source>
</reference>
<evidence type="ECO:0000313" key="2">
    <source>
        <dbReference type="EMBL" id="MPC57596.1"/>
    </source>
</evidence>
<comment type="caution">
    <text evidence="2">The sequence shown here is derived from an EMBL/GenBank/DDBJ whole genome shotgun (WGS) entry which is preliminary data.</text>
</comment>
<gene>
    <name evidence="2" type="ORF">E2C01_051579</name>
</gene>
<name>A0A5B7GJ42_PORTR</name>